<name>A0A443QX67_9ACAR</name>
<comment type="caution">
    <text evidence="1">The sequence shown here is derived from an EMBL/GenBank/DDBJ whole genome shotgun (WGS) entry which is preliminary data.</text>
</comment>
<accession>A0A443QX67</accession>
<evidence type="ECO:0008006" key="3">
    <source>
        <dbReference type="Google" id="ProtNLM"/>
    </source>
</evidence>
<dbReference type="STRING" id="1965070.A0A443QX67"/>
<dbReference type="EMBL" id="NCKU01003381">
    <property type="protein sequence ID" value="RWS07632.1"/>
    <property type="molecule type" value="Genomic_DNA"/>
</dbReference>
<proteinExistence type="predicted"/>
<keyword evidence="2" id="KW-1185">Reference proteome</keyword>
<evidence type="ECO:0000313" key="1">
    <source>
        <dbReference type="EMBL" id="RWS07632.1"/>
    </source>
</evidence>
<dbReference type="AlphaFoldDB" id="A0A443QX67"/>
<reference evidence="1 2" key="1">
    <citation type="journal article" date="2018" name="Gigascience">
        <title>Genomes of trombidid mites reveal novel predicted allergens and laterally-transferred genes associated with secondary metabolism.</title>
        <authorList>
            <person name="Dong X."/>
            <person name="Chaisiri K."/>
            <person name="Xia D."/>
            <person name="Armstrong S.D."/>
            <person name="Fang Y."/>
            <person name="Donnelly M.J."/>
            <person name="Kadowaki T."/>
            <person name="McGarry J.W."/>
            <person name="Darby A.C."/>
            <person name="Makepeace B.L."/>
        </authorList>
    </citation>
    <scope>NUCLEOTIDE SEQUENCE [LARGE SCALE GENOMIC DNA]</scope>
    <source>
        <strain evidence="1">UoL-WK</strain>
    </source>
</reference>
<gene>
    <name evidence="1" type="ORF">B4U79_04430</name>
</gene>
<protein>
    <recommendedName>
        <fullName evidence="3">Protein quiver</fullName>
    </recommendedName>
</protein>
<sequence>MRVISKIANPDKPSNTLSCFACSTIDDPMCRVLNTSTEEIQKIIPIQECDLNEKYCLVTRVEYLTGDAKKRTFWGLDRGCSKTCIEGCILIGKKETAEIYL</sequence>
<evidence type="ECO:0000313" key="2">
    <source>
        <dbReference type="Proteomes" id="UP000285301"/>
    </source>
</evidence>
<organism evidence="1 2">
    <name type="scientific">Dinothrombium tinctorium</name>
    <dbReference type="NCBI Taxonomy" id="1965070"/>
    <lineage>
        <taxon>Eukaryota</taxon>
        <taxon>Metazoa</taxon>
        <taxon>Ecdysozoa</taxon>
        <taxon>Arthropoda</taxon>
        <taxon>Chelicerata</taxon>
        <taxon>Arachnida</taxon>
        <taxon>Acari</taxon>
        <taxon>Acariformes</taxon>
        <taxon>Trombidiformes</taxon>
        <taxon>Prostigmata</taxon>
        <taxon>Anystina</taxon>
        <taxon>Parasitengona</taxon>
        <taxon>Trombidioidea</taxon>
        <taxon>Trombidiidae</taxon>
        <taxon>Dinothrombium</taxon>
    </lineage>
</organism>
<dbReference type="OrthoDB" id="6489754at2759"/>
<dbReference type="Proteomes" id="UP000285301">
    <property type="component" value="Unassembled WGS sequence"/>
</dbReference>